<evidence type="ECO:0000313" key="2">
    <source>
        <dbReference type="Proteomes" id="UP000828048"/>
    </source>
</evidence>
<sequence length="284" mass="32054">MELRIEYFSLDGGWKNYLNPATESKILPKPSICISLWEVVCLWACYIRFADNAEETALSVLSGTAVSSPEVQEPNETLQSLDRRMHRKEMEVKSLQKRVKKIQAEGLELDRRADETISTYGTSVHVTMLFHGFGSIFLQLNYPNSGTSVSVLMVVSFFSTFAVAYIVSFNKIEKMSQWEKDLRRRQRELQNDIACFGPEIMRTYSDEEFKSFVSIGAVGEVWNWIGSLNRDAGALQNTITGVLEISSNSESSRSKSLSQVAAHAIMYGFSFPVMAYLLLSCKCL</sequence>
<gene>
    <name evidence="1" type="ORF">Vadar_010347</name>
</gene>
<reference evidence="1 2" key="1">
    <citation type="journal article" date="2021" name="Hortic Res">
        <title>High-quality reference genome and annotation aids understanding of berry development for evergreen blueberry (Vaccinium darrowii).</title>
        <authorList>
            <person name="Yu J."/>
            <person name="Hulse-Kemp A.M."/>
            <person name="Babiker E."/>
            <person name="Staton M."/>
        </authorList>
    </citation>
    <scope>NUCLEOTIDE SEQUENCE [LARGE SCALE GENOMIC DNA]</scope>
    <source>
        <strain evidence="2">cv. NJ 8807/NJ 8810</strain>
        <tissue evidence="1">Young leaf</tissue>
    </source>
</reference>
<keyword evidence="2" id="KW-1185">Reference proteome</keyword>
<accession>A0ACB7XGY0</accession>
<dbReference type="Proteomes" id="UP000828048">
    <property type="component" value="Chromosome 10"/>
</dbReference>
<dbReference type="EMBL" id="CM037160">
    <property type="protein sequence ID" value="KAH7839920.1"/>
    <property type="molecule type" value="Genomic_DNA"/>
</dbReference>
<proteinExistence type="predicted"/>
<evidence type="ECO:0000313" key="1">
    <source>
        <dbReference type="EMBL" id="KAH7839920.1"/>
    </source>
</evidence>
<organism evidence="1 2">
    <name type="scientific">Vaccinium darrowii</name>
    <dbReference type="NCBI Taxonomy" id="229202"/>
    <lineage>
        <taxon>Eukaryota</taxon>
        <taxon>Viridiplantae</taxon>
        <taxon>Streptophyta</taxon>
        <taxon>Embryophyta</taxon>
        <taxon>Tracheophyta</taxon>
        <taxon>Spermatophyta</taxon>
        <taxon>Magnoliopsida</taxon>
        <taxon>eudicotyledons</taxon>
        <taxon>Gunneridae</taxon>
        <taxon>Pentapetalae</taxon>
        <taxon>asterids</taxon>
        <taxon>Ericales</taxon>
        <taxon>Ericaceae</taxon>
        <taxon>Vaccinioideae</taxon>
        <taxon>Vaccinieae</taxon>
        <taxon>Vaccinium</taxon>
    </lineage>
</organism>
<protein>
    <submittedName>
        <fullName evidence="1">Uncharacterized protein</fullName>
    </submittedName>
</protein>
<name>A0ACB7XGY0_9ERIC</name>
<comment type="caution">
    <text evidence="1">The sequence shown here is derived from an EMBL/GenBank/DDBJ whole genome shotgun (WGS) entry which is preliminary data.</text>
</comment>